<accession>A0A841JRX0</accession>
<dbReference type="InterPro" id="IPR037401">
    <property type="entry name" value="SnoaL-like"/>
</dbReference>
<evidence type="ECO:0000313" key="2">
    <source>
        <dbReference type="EMBL" id="MBB6144132.1"/>
    </source>
</evidence>
<dbReference type="Pfam" id="PF12680">
    <property type="entry name" value="SnoaL_2"/>
    <property type="match status" value="1"/>
</dbReference>
<dbReference type="Gene3D" id="3.10.450.50">
    <property type="match status" value="1"/>
</dbReference>
<dbReference type="AlphaFoldDB" id="A0A841JRX0"/>
<dbReference type="EMBL" id="JACHEK010000004">
    <property type="protein sequence ID" value="MBB6144132.1"/>
    <property type="molecule type" value="Genomic_DNA"/>
</dbReference>
<dbReference type="SUPFAM" id="SSF54427">
    <property type="entry name" value="NTF2-like"/>
    <property type="match status" value="1"/>
</dbReference>
<gene>
    <name evidence="2" type="ORF">HNQ77_002084</name>
</gene>
<keyword evidence="2" id="KW-0413">Isomerase</keyword>
<sequence length="140" mass="15456">MKTAKELLQAYIDGTAKESAALFADNGALELPYLADLGVDPRYEGPKTIESFLTFLHEKMYPGFKFVDVKIYIDTPDQAFGEYTIHQKSGISGRDVHQRFFGHCVVANGKIVLLREALNVLAAADGMFPNGIADVTDKKK</sequence>
<name>A0A841JRX0_9BACT</name>
<dbReference type="OrthoDB" id="117900at2"/>
<proteinExistence type="predicted"/>
<reference evidence="2 3" key="1">
    <citation type="submission" date="2020-08" db="EMBL/GenBank/DDBJ databases">
        <title>Genomic Encyclopedia of Type Strains, Phase IV (KMG-IV): sequencing the most valuable type-strain genomes for metagenomic binning, comparative biology and taxonomic classification.</title>
        <authorList>
            <person name="Goeker M."/>
        </authorList>
    </citation>
    <scope>NUCLEOTIDE SEQUENCE [LARGE SCALE GENOMIC DNA]</scope>
    <source>
        <strain evidence="2 3">DSM 103733</strain>
    </source>
</reference>
<dbReference type="RefSeq" id="WP_050059196.1">
    <property type="nucleotide sequence ID" value="NZ_JACHEK010000004.1"/>
</dbReference>
<dbReference type="GO" id="GO:0016853">
    <property type="term" value="F:isomerase activity"/>
    <property type="evidence" value="ECO:0007669"/>
    <property type="project" value="UniProtKB-KW"/>
</dbReference>
<feature type="domain" description="SnoaL-like" evidence="1">
    <location>
        <begin position="5"/>
        <end position="112"/>
    </location>
</feature>
<protein>
    <submittedName>
        <fullName evidence="2">Ketosteroid isomerase-like protein</fullName>
    </submittedName>
</protein>
<keyword evidence="3" id="KW-1185">Reference proteome</keyword>
<evidence type="ECO:0000313" key="3">
    <source>
        <dbReference type="Proteomes" id="UP000538666"/>
    </source>
</evidence>
<comment type="caution">
    <text evidence="2">The sequence shown here is derived from an EMBL/GenBank/DDBJ whole genome shotgun (WGS) entry which is preliminary data.</text>
</comment>
<dbReference type="Proteomes" id="UP000538666">
    <property type="component" value="Unassembled WGS sequence"/>
</dbReference>
<dbReference type="InterPro" id="IPR032710">
    <property type="entry name" value="NTF2-like_dom_sf"/>
</dbReference>
<organism evidence="2 3">
    <name type="scientific">Silvibacterium bohemicum</name>
    <dbReference type="NCBI Taxonomy" id="1577686"/>
    <lineage>
        <taxon>Bacteria</taxon>
        <taxon>Pseudomonadati</taxon>
        <taxon>Acidobacteriota</taxon>
        <taxon>Terriglobia</taxon>
        <taxon>Terriglobales</taxon>
        <taxon>Acidobacteriaceae</taxon>
        <taxon>Silvibacterium</taxon>
    </lineage>
</organism>
<evidence type="ECO:0000259" key="1">
    <source>
        <dbReference type="Pfam" id="PF12680"/>
    </source>
</evidence>